<dbReference type="Proteomes" id="UP000599523">
    <property type="component" value="Unassembled WGS sequence"/>
</dbReference>
<protein>
    <submittedName>
        <fullName evidence="4">Chain length-determining protein</fullName>
    </submittedName>
</protein>
<keyword evidence="2" id="KW-0472">Membrane</keyword>
<feature type="domain" description="Tyrosine-protein kinase G-rich" evidence="3">
    <location>
        <begin position="370"/>
        <end position="448"/>
    </location>
</feature>
<proteinExistence type="predicted"/>
<feature type="transmembrane region" description="Helical" evidence="2">
    <location>
        <begin position="20"/>
        <end position="38"/>
    </location>
</feature>
<organism evidence="4 5">
    <name type="scientific">Azoarcus taiwanensis</name>
    <dbReference type="NCBI Taxonomy" id="666964"/>
    <lineage>
        <taxon>Bacteria</taxon>
        <taxon>Pseudomonadati</taxon>
        <taxon>Pseudomonadota</taxon>
        <taxon>Betaproteobacteria</taxon>
        <taxon>Rhodocyclales</taxon>
        <taxon>Zoogloeaceae</taxon>
        <taxon>Azoarcus</taxon>
    </lineage>
</organism>
<dbReference type="Pfam" id="PF13807">
    <property type="entry name" value="GNVR"/>
    <property type="match status" value="1"/>
</dbReference>
<evidence type="ECO:0000256" key="1">
    <source>
        <dbReference type="SAM" id="Coils"/>
    </source>
</evidence>
<accession>A0A972J9J2</accession>
<dbReference type="PANTHER" id="PTHR32309">
    <property type="entry name" value="TYROSINE-PROTEIN KINASE"/>
    <property type="match status" value="1"/>
</dbReference>
<feature type="transmembrane region" description="Helical" evidence="2">
    <location>
        <begin position="490"/>
        <end position="514"/>
    </location>
</feature>
<evidence type="ECO:0000313" key="5">
    <source>
        <dbReference type="Proteomes" id="UP000599523"/>
    </source>
</evidence>
<dbReference type="InterPro" id="IPR050445">
    <property type="entry name" value="Bact_polysacc_biosynth/exp"/>
</dbReference>
<keyword evidence="2" id="KW-0812">Transmembrane</keyword>
<name>A0A972J9J2_9RHOO</name>
<evidence type="ECO:0000259" key="3">
    <source>
        <dbReference type="Pfam" id="PF13807"/>
    </source>
</evidence>
<comment type="caution">
    <text evidence="4">The sequence shown here is derived from an EMBL/GenBank/DDBJ whole genome shotgun (WGS) entry which is preliminary data.</text>
</comment>
<dbReference type="RefSeq" id="WP_168987783.1">
    <property type="nucleotide sequence ID" value="NZ_CAWPHM010000265.1"/>
</dbReference>
<sequence length="516" mass="57330">MEDLLAQINAYLRGMWRYRWWGLALAWVVAIGGVAFVYQMPDQYRSSARVFVDTQSVLRPLMRGLAVQPNVDQQVAVLSRTLITRPNVEKLITMADLDLTVNSQAEREALISRLQSGLRIGGGGGRDRANIFTLSFQDQSPERAQRVVQALVSLFVESGLVSQRQGTDEARRFIEAQIVNYERQLVDAENRLKEFRLRNMELLGDGNRDFISQIAGLAQQLSQTELELKEAQNMRASLQRQIAGEEPVLLPSPGRTSGSIPEIDRRIDALQQSLDSMMLRYTDAHPDVIGTRRVIESLEEQRRQELEMLQEMAPEQFGALDANPVFQQMRISLSNAEARVASLTARADELQSRIATLRQRAELLPRLEAEQAQLNRDYAVHKRNYDELVARRESAAITAQLDAQSGAGDFRVIDPPSLPSRPSAPNRLLLVPLAGLAALGAGIALTFLLAQLRPTVIDSRMLRNVTGLPILGSVSMVRDATVLRAQRFGLFMFSSLVVLLVGAVGAATLALQMIQG</sequence>
<keyword evidence="2" id="KW-1133">Transmembrane helix</keyword>
<feature type="transmembrane region" description="Helical" evidence="2">
    <location>
        <begin position="428"/>
        <end position="449"/>
    </location>
</feature>
<reference evidence="4" key="1">
    <citation type="submission" date="2019-12" db="EMBL/GenBank/DDBJ databases">
        <title>Comparative genomics gives insights into the taxonomy of the Azoarcus-Aromatoleum group and reveals separate origins of nif in the plant-associated Azoarcus and non-plant-associated Aromatoleum sub-groups.</title>
        <authorList>
            <person name="Lafos M."/>
            <person name="Maluk M."/>
            <person name="Batista M."/>
            <person name="Junghare M."/>
            <person name="Carmona M."/>
            <person name="Faoro H."/>
            <person name="Cruz L.M."/>
            <person name="Battistoni F."/>
            <person name="De Souza E."/>
            <person name="Pedrosa F."/>
            <person name="Chen W.-M."/>
            <person name="Poole P.S."/>
            <person name="Dixon R.A."/>
            <person name="James E.K."/>
        </authorList>
    </citation>
    <scope>NUCLEOTIDE SEQUENCE</scope>
    <source>
        <strain evidence="4">NSC3</strain>
    </source>
</reference>
<evidence type="ECO:0000256" key="2">
    <source>
        <dbReference type="SAM" id="Phobius"/>
    </source>
</evidence>
<dbReference type="InterPro" id="IPR014345">
    <property type="entry name" value="XrtA_polysacc_chain"/>
</dbReference>
<feature type="coiled-coil region" evidence="1">
    <location>
        <begin position="326"/>
        <end position="384"/>
    </location>
</feature>
<feature type="coiled-coil region" evidence="1">
    <location>
        <begin position="171"/>
        <end position="241"/>
    </location>
</feature>
<evidence type="ECO:0000313" key="4">
    <source>
        <dbReference type="EMBL" id="NMG03025.1"/>
    </source>
</evidence>
<dbReference type="GO" id="GO:0004713">
    <property type="term" value="F:protein tyrosine kinase activity"/>
    <property type="evidence" value="ECO:0007669"/>
    <property type="project" value="TreeGrafter"/>
</dbReference>
<keyword evidence="1" id="KW-0175">Coiled coil</keyword>
<dbReference type="AlphaFoldDB" id="A0A972J9J2"/>
<gene>
    <name evidence="4" type="ORF">GPA21_08565</name>
</gene>
<dbReference type="NCBIfam" id="TIGR03007">
    <property type="entry name" value="pepcterm_ChnLen"/>
    <property type="match status" value="1"/>
</dbReference>
<dbReference type="GO" id="GO:0005886">
    <property type="term" value="C:plasma membrane"/>
    <property type="evidence" value="ECO:0007669"/>
    <property type="project" value="TreeGrafter"/>
</dbReference>
<dbReference type="PANTHER" id="PTHR32309:SF13">
    <property type="entry name" value="FERRIC ENTEROBACTIN TRANSPORT PROTEIN FEPE"/>
    <property type="match status" value="1"/>
</dbReference>
<dbReference type="InterPro" id="IPR032807">
    <property type="entry name" value="GNVR"/>
</dbReference>
<dbReference type="EMBL" id="WTVM01000040">
    <property type="protein sequence ID" value="NMG03025.1"/>
    <property type="molecule type" value="Genomic_DNA"/>
</dbReference>
<keyword evidence="5" id="KW-1185">Reference proteome</keyword>